<gene>
    <name evidence="2" type="ORF">HALLA_06810</name>
</gene>
<feature type="transmembrane region" description="Helical" evidence="1">
    <location>
        <begin position="95"/>
        <end position="118"/>
    </location>
</feature>
<feature type="transmembrane region" description="Helical" evidence="1">
    <location>
        <begin position="7"/>
        <end position="27"/>
    </location>
</feature>
<sequence length="259" mass="27163">MNHPSRFSVTVSVLSGIVHVAALLALFEVLEYTTIDTPIWVGVFSLFAFVQVAVPVLVSAHTRLLAPAGGVVALFAGVGIAELSTAGAQNLFDMYVMSTITGVTVGLVLFAGVVEFVLRRGYALGTGGLRNLPRIPESRRVVIATAAGLVGVPASVLGFFFGGPGTALIVLFFATAAAAIPLRAVCQGGFVTPLGPFVLIVPYVLYGHAFYMAEISGMGLLLLGPAALLSVLAWKLERWVRSRNNGWDGTGFADRNGTR</sequence>
<dbReference type="GeneID" id="25144202"/>
<dbReference type="RefSeq" id="WP_049951809.1">
    <property type="nucleotide sequence ID" value="NZ_CP007055.1"/>
</dbReference>
<feature type="transmembrane region" description="Helical" evidence="1">
    <location>
        <begin position="39"/>
        <end position="57"/>
    </location>
</feature>
<feature type="transmembrane region" description="Helical" evidence="1">
    <location>
        <begin position="64"/>
        <end position="83"/>
    </location>
</feature>
<name>W0JN60_9EURY</name>
<dbReference type="AlphaFoldDB" id="W0JN60"/>
<dbReference type="eggNOG" id="arCOG11490">
    <property type="taxonomic scope" value="Archaea"/>
</dbReference>
<feature type="transmembrane region" description="Helical" evidence="1">
    <location>
        <begin position="167"/>
        <end position="185"/>
    </location>
</feature>
<keyword evidence="1" id="KW-0472">Membrane</keyword>
<reference evidence="2 3" key="1">
    <citation type="submission" date="2014-01" db="EMBL/GenBank/DDBJ databases">
        <authorList>
            <consortium name="DOE Joint Genome Institute"/>
            <person name="Anderson I."/>
            <person name="Huntemann M."/>
            <person name="Han J."/>
            <person name="Chen A."/>
            <person name="Kyrpides N."/>
            <person name="Mavromatis K."/>
            <person name="Markowitz V."/>
            <person name="Palaniappan K."/>
            <person name="Ivanova N."/>
            <person name="Schaumberg A."/>
            <person name="Pati A."/>
            <person name="Liolios K."/>
            <person name="Nordberg H.P."/>
            <person name="Cantor M.N."/>
            <person name="Hua S.X."/>
            <person name="Woyke T."/>
        </authorList>
    </citation>
    <scope>NUCLEOTIDE SEQUENCE [LARGE SCALE GENOMIC DNA]</scope>
    <source>
        <strain evidence="2 3">XH-48</strain>
    </source>
</reference>
<evidence type="ECO:0000313" key="2">
    <source>
        <dbReference type="EMBL" id="AHF98604.1"/>
    </source>
</evidence>
<feature type="transmembrane region" description="Helical" evidence="1">
    <location>
        <begin position="139"/>
        <end position="161"/>
    </location>
</feature>
<accession>W0JN60</accession>
<feature type="transmembrane region" description="Helical" evidence="1">
    <location>
        <begin position="215"/>
        <end position="234"/>
    </location>
</feature>
<dbReference type="EMBL" id="CP007055">
    <property type="protein sequence ID" value="AHF98604.1"/>
    <property type="molecule type" value="Genomic_DNA"/>
</dbReference>
<dbReference type="HOGENOM" id="CLU_1036684_0_0_2"/>
<dbReference type="OrthoDB" id="384736at2157"/>
<protein>
    <submittedName>
        <fullName evidence="2">Uncharacterized protein</fullName>
    </submittedName>
</protein>
<evidence type="ECO:0000256" key="1">
    <source>
        <dbReference type="SAM" id="Phobius"/>
    </source>
</evidence>
<proteinExistence type="predicted"/>
<keyword evidence="1" id="KW-0812">Transmembrane</keyword>
<keyword evidence="3" id="KW-1185">Reference proteome</keyword>
<organism evidence="2 3">
    <name type="scientific">Halostagnicola larsenii XH-48</name>
    <dbReference type="NCBI Taxonomy" id="797299"/>
    <lineage>
        <taxon>Archaea</taxon>
        <taxon>Methanobacteriati</taxon>
        <taxon>Methanobacteriota</taxon>
        <taxon>Stenosarchaea group</taxon>
        <taxon>Halobacteria</taxon>
        <taxon>Halobacteriales</taxon>
        <taxon>Natrialbaceae</taxon>
        <taxon>Halostagnicola</taxon>
    </lineage>
</organism>
<keyword evidence="1" id="KW-1133">Transmembrane helix</keyword>
<evidence type="ECO:0000313" key="3">
    <source>
        <dbReference type="Proteomes" id="UP000019024"/>
    </source>
</evidence>
<dbReference type="KEGG" id="hlr:HALLA_06810"/>
<dbReference type="Proteomes" id="UP000019024">
    <property type="component" value="Chromosome"/>
</dbReference>
<feature type="transmembrane region" description="Helical" evidence="1">
    <location>
        <begin position="190"/>
        <end position="209"/>
    </location>
</feature>